<gene>
    <name evidence="1" type="ORF">SAMN05444695_103381</name>
</gene>
<accession>A0A1G8FSN4</accession>
<organism evidence="1 2">
    <name type="scientific">Rhodococcus triatomae</name>
    <dbReference type="NCBI Taxonomy" id="300028"/>
    <lineage>
        <taxon>Bacteria</taxon>
        <taxon>Bacillati</taxon>
        <taxon>Actinomycetota</taxon>
        <taxon>Actinomycetes</taxon>
        <taxon>Mycobacteriales</taxon>
        <taxon>Nocardiaceae</taxon>
        <taxon>Rhodococcus</taxon>
    </lineage>
</organism>
<dbReference type="RefSeq" id="WP_072736644.1">
    <property type="nucleotide sequence ID" value="NZ_CP048813.1"/>
</dbReference>
<evidence type="ECO:0000313" key="1">
    <source>
        <dbReference type="EMBL" id="SDH85150.1"/>
    </source>
</evidence>
<dbReference type="Proteomes" id="UP000183263">
    <property type="component" value="Unassembled WGS sequence"/>
</dbReference>
<evidence type="ECO:0000313" key="2">
    <source>
        <dbReference type="Proteomes" id="UP000183263"/>
    </source>
</evidence>
<proteinExistence type="predicted"/>
<dbReference type="AlphaFoldDB" id="A0A1G8FSN4"/>
<dbReference type="OrthoDB" id="4377297at2"/>
<reference evidence="1 2" key="1">
    <citation type="submission" date="2016-10" db="EMBL/GenBank/DDBJ databases">
        <authorList>
            <person name="de Groot N.N."/>
        </authorList>
    </citation>
    <scope>NUCLEOTIDE SEQUENCE [LARGE SCALE GENOMIC DNA]</scope>
    <source>
        <strain evidence="1 2">DSM 44892</strain>
    </source>
</reference>
<protein>
    <submittedName>
        <fullName evidence="1">Uncharacterized protein</fullName>
    </submittedName>
</protein>
<name>A0A1G8FSN4_9NOCA</name>
<sequence length="279" mass="29180">MSRPDPQLVDAAFGARPGAGPLPAVTDPYELWLRAVVLGGQGRYAQARADLTELTRRTGGRGVWGSLAASTRASFLRQSGRHGEAARFDGAAVAALGNTVADTPTAEPVPAAAVPAEAALADALTGLAADALGGGRLALGWRLLGRCADLLTAYPEGDVIRQRVRLHWVSAELSLAGGDFDHATEHAGRSVALSGEWGSVRHQVKSTLLQCAAMTGTASPGQVLECAESVRSRCGELGLVPLEWAASLLIEGVSSGARGVVERQRCEELLRRRGGHFHR</sequence>
<dbReference type="EMBL" id="FNDN01000003">
    <property type="protein sequence ID" value="SDH85150.1"/>
    <property type="molecule type" value="Genomic_DNA"/>
</dbReference>
<keyword evidence="2" id="KW-1185">Reference proteome</keyword>